<keyword evidence="4 8" id="KW-1003">Cell membrane</keyword>
<dbReference type="PANTHER" id="PTHR34295">
    <property type="entry name" value="BIOTIN TRANSPORTER BIOY"/>
    <property type="match status" value="1"/>
</dbReference>
<evidence type="ECO:0000256" key="7">
    <source>
        <dbReference type="ARBA" id="ARBA00023136"/>
    </source>
</evidence>
<evidence type="ECO:0000313" key="11">
    <source>
        <dbReference type="Proteomes" id="UP001177160"/>
    </source>
</evidence>
<name>A0ABT2Y7R0_9MOLU</name>
<evidence type="ECO:0000256" key="6">
    <source>
        <dbReference type="ARBA" id="ARBA00022989"/>
    </source>
</evidence>
<evidence type="ECO:0000313" key="10">
    <source>
        <dbReference type="EMBL" id="MCV2232774.1"/>
    </source>
</evidence>
<dbReference type="PIRSF" id="PIRSF016661">
    <property type="entry name" value="BioY"/>
    <property type="match status" value="1"/>
</dbReference>
<proteinExistence type="inferred from homology"/>
<evidence type="ECO:0000256" key="5">
    <source>
        <dbReference type="ARBA" id="ARBA00022692"/>
    </source>
</evidence>
<protein>
    <recommendedName>
        <fullName evidence="8">Biotin transporter</fullName>
    </recommendedName>
</protein>
<comment type="caution">
    <text evidence="10">The sequence shown here is derived from an EMBL/GenBank/DDBJ whole genome shotgun (WGS) entry which is preliminary data.</text>
</comment>
<gene>
    <name evidence="10" type="ORF">N7548_08075</name>
</gene>
<feature type="transmembrane region" description="Helical" evidence="9">
    <location>
        <begin position="30"/>
        <end position="49"/>
    </location>
</feature>
<dbReference type="Gene3D" id="1.10.1760.20">
    <property type="match status" value="1"/>
</dbReference>
<feature type="transmembrane region" description="Helical" evidence="9">
    <location>
        <begin position="79"/>
        <end position="100"/>
    </location>
</feature>
<keyword evidence="7 8" id="KW-0472">Membrane</keyword>
<dbReference type="PANTHER" id="PTHR34295:SF4">
    <property type="entry name" value="BIOTIN TRANSPORTER BIOY-RELATED"/>
    <property type="match status" value="1"/>
</dbReference>
<keyword evidence="3 8" id="KW-0813">Transport</keyword>
<dbReference type="EMBL" id="JAOVQM010000009">
    <property type="protein sequence ID" value="MCV2232774.1"/>
    <property type="molecule type" value="Genomic_DNA"/>
</dbReference>
<evidence type="ECO:0000256" key="4">
    <source>
        <dbReference type="ARBA" id="ARBA00022475"/>
    </source>
</evidence>
<feature type="transmembrane region" description="Helical" evidence="9">
    <location>
        <begin position="112"/>
        <end position="135"/>
    </location>
</feature>
<feature type="transmembrane region" description="Helical" evidence="9">
    <location>
        <begin position="54"/>
        <end position="73"/>
    </location>
</feature>
<sequence length="178" mass="19581">MTKLNHWIKIAAMTAILCISVYLVPPIIVFGGVPLTIQTFIIFLIAYLFTPKDALWTLSLYILIGVMGLPVFSGGSSGLTALLGPTGGFLMMFPLVAYLIARFKSKDKQMAVDLLVTFGFGIVLLYAVSAIWLSYVLSMSYIQGITLLLPFVPLDILKVVIAHTVYQKMPSLYELSTH</sequence>
<keyword evidence="5 9" id="KW-0812">Transmembrane</keyword>
<evidence type="ECO:0000256" key="8">
    <source>
        <dbReference type="PIRNR" id="PIRNR016661"/>
    </source>
</evidence>
<dbReference type="RefSeq" id="WP_263608963.1">
    <property type="nucleotide sequence ID" value="NZ_JAOVQM010000009.1"/>
</dbReference>
<accession>A0ABT2Y7R0</accession>
<evidence type="ECO:0000256" key="1">
    <source>
        <dbReference type="ARBA" id="ARBA00004651"/>
    </source>
</evidence>
<comment type="subcellular location">
    <subcellularLocation>
        <location evidence="1 8">Cell membrane</location>
        <topology evidence="1 8">Multi-pass membrane protein</topology>
    </subcellularLocation>
</comment>
<dbReference type="Pfam" id="PF02632">
    <property type="entry name" value="BioY"/>
    <property type="match status" value="1"/>
</dbReference>
<comment type="similarity">
    <text evidence="2 8">Belongs to the BioY family.</text>
</comment>
<reference evidence="10" key="1">
    <citation type="submission" date="2022-09" db="EMBL/GenBank/DDBJ databases">
        <title>Novel Mycoplasma species identified in domestic and wild animals.</title>
        <authorList>
            <person name="Volokhov D.V."/>
            <person name="Furtak V.A."/>
            <person name="Zagorodnyaya T.A."/>
        </authorList>
    </citation>
    <scope>NUCLEOTIDE SEQUENCE</scope>
    <source>
        <strain evidence="10">Oakley</strain>
    </source>
</reference>
<dbReference type="Proteomes" id="UP001177160">
    <property type="component" value="Unassembled WGS sequence"/>
</dbReference>
<feature type="transmembrane region" description="Helical" evidence="9">
    <location>
        <begin position="7"/>
        <end position="24"/>
    </location>
</feature>
<evidence type="ECO:0000256" key="3">
    <source>
        <dbReference type="ARBA" id="ARBA00022448"/>
    </source>
</evidence>
<evidence type="ECO:0000256" key="2">
    <source>
        <dbReference type="ARBA" id="ARBA00010692"/>
    </source>
</evidence>
<organism evidence="10 11">
    <name type="scientific">Paracholeplasma manati</name>
    <dbReference type="NCBI Taxonomy" id="591373"/>
    <lineage>
        <taxon>Bacteria</taxon>
        <taxon>Bacillati</taxon>
        <taxon>Mycoplasmatota</taxon>
        <taxon>Mollicutes</taxon>
        <taxon>Acholeplasmatales</taxon>
        <taxon>Acholeplasmataceae</taxon>
        <taxon>Paracholeplasma</taxon>
    </lineage>
</organism>
<dbReference type="InterPro" id="IPR003784">
    <property type="entry name" value="BioY"/>
</dbReference>
<evidence type="ECO:0000256" key="9">
    <source>
        <dbReference type="SAM" id="Phobius"/>
    </source>
</evidence>
<keyword evidence="11" id="KW-1185">Reference proteome</keyword>
<feature type="transmembrane region" description="Helical" evidence="9">
    <location>
        <begin position="141"/>
        <end position="161"/>
    </location>
</feature>
<keyword evidence="6 9" id="KW-1133">Transmembrane helix</keyword>